<organism evidence="2 3">
    <name type="scientific">Pinibacter aurantiacus</name>
    <dbReference type="NCBI Taxonomy" id="2851599"/>
    <lineage>
        <taxon>Bacteria</taxon>
        <taxon>Pseudomonadati</taxon>
        <taxon>Bacteroidota</taxon>
        <taxon>Chitinophagia</taxon>
        <taxon>Chitinophagales</taxon>
        <taxon>Chitinophagaceae</taxon>
        <taxon>Pinibacter</taxon>
    </lineage>
</organism>
<gene>
    <name evidence="2" type="ORF">KTO63_12520</name>
</gene>
<dbReference type="Proteomes" id="UP000812270">
    <property type="component" value="Unassembled WGS sequence"/>
</dbReference>
<proteinExistence type="predicted"/>
<keyword evidence="3" id="KW-1185">Reference proteome</keyword>
<accession>A0A9E2W4M9</accession>
<dbReference type="InterPro" id="IPR010693">
    <property type="entry name" value="Divergent_4Fe-4S_mono-cluster"/>
</dbReference>
<evidence type="ECO:0000313" key="2">
    <source>
        <dbReference type="EMBL" id="MBV4357979.1"/>
    </source>
</evidence>
<protein>
    <submittedName>
        <fullName evidence="2">(4Fe-4S)-binding protein</fullName>
    </submittedName>
</protein>
<sequence>MSDEIRKYSNGDVTILWQAHLCQHSTICWKGLIQVFNPKNRPWINMDGATTERIIDQVKKCPSGALSIDKNSDSSD</sequence>
<dbReference type="RefSeq" id="WP_217791630.1">
    <property type="nucleotide sequence ID" value="NZ_JAHSPG010000008.1"/>
</dbReference>
<feature type="domain" description="Divergent 4Fe-4S mono-cluster" evidence="1">
    <location>
        <begin position="8"/>
        <end position="69"/>
    </location>
</feature>
<dbReference type="AlphaFoldDB" id="A0A9E2W4M9"/>
<evidence type="ECO:0000259" key="1">
    <source>
        <dbReference type="Pfam" id="PF06902"/>
    </source>
</evidence>
<evidence type="ECO:0000313" key="3">
    <source>
        <dbReference type="Proteomes" id="UP000812270"/>
    </source>
</evidence>
<dbReference type="EMBL" id="JAHSPG010000008">
    <property type="protein sequence ID" value="MBV4357979.1"/>
    <property type="molecule type" value="Genomic_DNA"/>
</dbReference>
<dbReference type="Pfam" id="PF06902">
    <property type="entry name" value="Fer4_19"/>
    <property type="match status" value="1"/>
</dbReference>
<reference evidence="2" key="1">
    <citation type="submission" date="2021-06" db="EMBL/GenBank/DDBJ databases">
        <authorList>
            <person name="Huq M.A."/>
        </authorList>
    </citation>
    <scope>NUCLEOTIDE SEQUENCE</scope>
    <source>
        <strain evidence="2">MAH-26</strain>
    </source>
</reference>
<comment type="caution">
    <text evidence="2">The sequence shown here is derived from an EMBL/GenBank/DDBJ whole genome shotgun (WGS) entry which is preliminary data.</text>
</comment>
<name>A0A9E2W4M9_9BACT</name>